<name>A0ABS4PDE0_9GAMM</name>
<dbReference type="PANTHER" id="PTHR38108:SF1">
    <property type="entry name" value="UPF0319 PROTEIN YCCT"/>
    <property type="match status" value="1"/>
</dbReference>
<evidence type="ECO:0000256" key="2">
    <source>
        <dbReference type="ARBA" id="ARBA00022729"/>
    </source>
</evidence>
<dbReference type="EMBL" id="JAGGMQ010000001">
    <property type="protein sequence ID" value="MBP2170660.1"/>
    <property type="molecule type" value="Genomic_DNA"/>
</dbReference>
<evidence type="ECO:0000256" key="1">
    <source>
        <dbReference type="ARBA" id="ARBA00008490"/>
    </source>
</evidence>
<dbReference type="NCBIfam" id="NF002967">
    <property type="entry name" value="PRK03641.1"/>
    <property type="match status" value="1"/>
</dbReference>
<dbReference type="RefSeq" id="WP_017802508.1">
    <property type="nucleotide sequence ID" value="NZ_JAGGMQ010000001.1"/>
</dbReference>
<comment type="similarity">
    <text evidence="1">Belongs to the UPF0319 family.</text>
</comment>
<dbReference type="InterPro" id="IPR018635">
    <property type="entry name" value="UPF0319"/>
</dbReference>
<gene>
    <name evidence="4" type="ORF">J2125_003852</name>
</gene>
<organism evidence="4 5">
    <name type="scientific">Winslowiella toletana</name>
    <dbReference type="NCBI Taxonomy" id="92490"/>
    <lineage>
        <taxon>Bacteria</taxon>
        <taxon>Pseudomonadati</taxon>
        <taxon>Pseudomonadota</taxon>
        <taxon>Gammaproteobacteria</taxon>
        <taxon>Enterobacterales</taxon>
        <taxon>Erwiniaceae</taxon>
        <taxon>Winslowiella</taxon>
    </lineage>
</organism>
<accession>A0ABS4PDE0</accession>
<evidence type="ECO:0000256" key="3">
    <source>
        <dbReference type="SAM" id="SignalP"/>
    </source>
</evidence>
<keyword evidence="2 3" id="KW-0732">Signal</keyword>
<reference evidence="5" key="1">
    <citation type="submission" date="2023-07" db="EMBL/GenBank/DDBJ databases">
        <title>Genome mining of underrepresented organisms for secondary metabolites.</title>
        <authorList>
            <person name="D'Agostino P.M."/>
        </authorList>
    </citation>
    <scope>NUCLEOTIDE SEQUENCE [LARGE SCALE GENOMIC DNA]</scope>
    <source>
        <strain evidence="5">WS4403</strain>
    </source>
</reference>
<feature type="signal peptide" evidence="3">
    <location>
        <begin position="1"/>
        <end position="21"/>
    </location>
</feature>
<comment type="caution">
    <text evidence="4">The sequence shown here is derived from an EMBL/GenBank/DDBJ whole genome shotgun (WGS) entry which is preliminary data.</text>
</comment>
<dbReference type="PANTHER" id="PTHR38108">
    <property type="entry name" value="UPF0319 PROTEIN YCCT"/>
    <property type="match status" value="1"/>
</dbReference>
<evidence type="ECO:0000313" key="5">
    <source>
        <dbReference type="Proteomes" id="UP001195624"/>
    </source>
</evidence>
<dbReference type="Proteomes" id="UP001195624">
    <property type="component" value="Unassembled WGS sequence"/>
</dbReference>
<protein>
    <submittedName>
        <fullName evidence="4">Uncharacterized protein YccT (UPF0319 family)</fullName>
    </submittedName>
</protein>
<evidence type="ECO:0000313" key="4">
    <source>
        <dbReference type="EMBL" id="MBP2170660.1"/>
    </source>
</evidence>
<keyword evidence="5" id="KW-1185">Reference proteome</keyword>
<dbReference type="PROSITE" id="PS51257">
    <property type="entry name" value="PROKAR_LIPOPROTEIN"/>
    <property type="match status" value="1"/>
</dbReference>
<proteinExistence type="inferred from homology"/>
<dbReference type="Pfam" id="PF09829">
    <property type="entry name" value="DUF2057"/>
    <property type="match status" value="1"/>
</dbReference>
<sequence length="209" mass="23265">MKLRLVLSGLIALLVAASCHATTLKLAPEIDLLVLDGRKISGSLLKGAEGLELERGEHQFLFRVEKTVTHDRQYLSVPLIATFNAQAKSITIRLPALQTPSERKKFDATPDFQLVDEQGKEIASKRDRLLTSHNSDLEKAMIAYNRNGQVASVPRFAEPQATTSITQQPPADLALNDTAAERLLNLWYHQVDSATRQRLVLWMKALRAS</sequence>
<feature type="chain" id="PRO_5046228655" evidence="3">
    <location>
        <begin position="22"/>
        <end position="209"/>
    </location>
</feature>